<dbReference type="Pfam" id="PF03924">
    <property type="entry name" value="CHASE"/>
    <property type="match status" value="1"/>
</dbReference>
<dbReference type="CDD" id="cd00082">
    <property type="entry name" value="HisKA"/>
    <property type="match status" value="1"/>
</dbReference>
<dbReference type="InterPro" id="IPR042240">
    <property type="entry name" value="CHASE_sf"/>
</dbReference>
<dbReference type="InterPro" id="IPR006189">
    <property type="entry name" value="CHASE_dom"/>
</dbReference>
<protein>
    <recommendedName>
        <fullName evidence="3">histidine kinase</fullName>
        <ecNumber evidence="3">2.7.13.3</ecNumber>
    </recommendedName>
</protein>
<evidence type="ECO:0000256" key="11">
    <source>
        <dbReference type="ARBA" id="ARBA00022989"/>
    </source>
</evidence>
<dbReference type="SUPFAM" id="SSF52172">
    <property type="entry name" value="CheY-like"/>
    <property type="match status" value="1"/>
</dbReference>
<dbReference type="InterPro" id="IPR036097">
    <property type="entry name" value="HisK_dim/P_sf"/>
</dbReference>
<evidence type="ECO:0000256" key="1">
    <source>
        <dbReference type="ARBA" id="ARBA00000085"/>
    </source>
</evidence>
<dbReference type="SMART" id="SM00387">
    <property type="entry name" value="HATPase_c"/>
    <property type="match status" value="1"/>
</dbReference>
<evidence type="ECO:0000256" key="14">
    <source>
        <dbReference type="PROSITE-ProRule" id="PRU00169"/>
    </source>
</evidence>
<feature type="domain" description="Histidine kinase" evidence="17">
    <location>
        <begin position="698"/>
        <end position="924"/>
    </location>
</feature>
<dbReference type="SMART" id="SM00448">
    <property type="entry name" value="REC"/>
    <property type="match status" value="1"/>
</dbReference>
<feature type="domain" description="PAS" evidence="19">
    <location>
        <begin position="281"/>
        <end position="325"/>
    </location>
</feature>
<dbReference type="NCBIfam" id="TIGR00229">
    <property type="entry name" value="sensory_box"/>
    <property type="match status" value="2"/>
</dbReference>
<dbReference type="SUPFAM" id="SSF47226">
    <property type="entry name" value="Histidine-containing phosphotransfer domain, HPT domain"/>
    <property type="match status" value="1"/>
</dbReference>
<proteinExistence type="predicted"/>
<dbReference type="AlphaFoldDB" id="A0A7W9ZIH1"/>
<feature type="transmembrane region" description="Helical" evidence="16">
    <location>
        <begin position="249"/>
        <end position="267"/>
    </location>
</feature>
<dbReference type="InterPro" id="IPR005467">
    <property type="entry name" value="His_kinase_dom"/>
</dbReference>
<keyword evidence="8 16" id="KW-0812">Transmembrane</keyword>
<dbReference type="PROSITE" id="PS50110">
    <property type="entry name" value="RESPONSE_REGULATORY"/>
    <property type="match status" value="1"/>
</dbReference>
<organism evidence="21 22">
    <name type="scientific">Novispirillum itersonii</name>
    <name type="common">Aquaspirillum itersonii</name>
    <dbReference type="NCBI Taxonomy" id="189"/>
    <lineage>
        <taxon>Bacteria</taxon>
        <taxon>Pseudomonadati</taxon>
        <taxon>Pseudomonadota</taxon>
        <taxon>Alphaproteobacteria</taxon>
        <taxon>Rhodospirillales</taxon>
        <taxon>Novispirillaceae</taxon>
        <taxon>Novispirillum</taxon>
    </lineage>
</organism>
<evidence type="ECO:0000256" key="6">
    <source>
        <dbReference type="ARBA" id="ARBA00022553"/>
    </source>
</evidence>
<keyword evidence="5" id="KW-0997">Cell inner membrane</keyword>
<dbReference type="InterPro" id="IPR003594">
    <property type="entry name" value="HATPase_dom"/>
</dbReference>
<accession>A0A7W9ZIH1</accession>
<dbReference type="InterPro" id="IPR003661">
    <property type="entry name" value="HisK_dim/P_dom"/>
</dbReference>
<dbReference type="SUPFAM" id="SSF55785">
    <property type="entry name" value="PYP-like sensor domain (PAS domain)"/>
    <property type="match status" value="3"/>
</dbReference>
<dbReference type="GO" id="GO:0000155">
    <property type="term" value="F:phosphorelay sensor kinase activity"/>
    <property type="evidence" value="ECO:0007669"/>
    <property type="project" value="InterPro"/>
</dbReference>
<dbReference type="Pfam" id="PF01627">
    <property type="entry name" value="Hpt"/>
    <property type="match status" value="1"/>
</dbReference>
<evidence type="ECO:0000256" key="7">
    <source>
        <dbReference type="ARBA" id="ARBA00022679"/>
    </source>
</evidence>
<evidence type="ECO:0000256" key="12">
    <source>
        <dbReference type="ARBA" id="ARBA00023012"/>
    </source>
</evidence>
<dbReference type="Pfam" id="PF00512">
    <property type="entry name" value="HisKA"/>
    <property type="match status" value="1"/>
</dbReference>
<feature type="domain" description="Response regulatory" evidence="18">
    <location>
        <begin position="950"/>
        <end position="1067"/>
    </location>
</feature>
<dbReference type="Pfam" id="PF13188">
    <property type="entry name" value="PAS_8"/>
    <property type="match status" value="1"/>
</dbReference>
<evidence type="ECO:0000313" key="21">
    <source>
        <dbReference type="EMBL" id="MBB6210869.1"/>
    </source>
</evidence>
<dbReference type="FunFam" id="3.30.565.10:FF:000010">
    <property type="entry name" value="Sensor histidine kinase RcsC"/>
    <property type="match status" value="1"/>
</dbReference>
<dbReference type="InterPro" id="IPR036641">
    <property type="entry name" value="HPT_dom_sf"/>
</dbReference>
<feature type="coiled-coil region" evidence="15">
    <location>
        <begin position="647"/>
        <end position="677"/>
    </location>
</feature>
<dbReference type="InterPro" id="IPR001789">
    <property type="entry name" value="Sig_transdc_resp-reg_receiver"/>
</dbReference>
<dbReference type="InterPro" id="IPR011006">
    <property type="entry name" value="CheY-like_superfamily"/>
</dbReference>
<keyword evidence="10" id="KW-0067">ATP-binding</keyword>
<evidence type="ECO:0000256" key="13">
    <source>
        <dbReference type="ARBA" id="ARBA00023136"/>
    </source>
</evidence>
<dbReference type="CDD" id="cd00130">
    <property type="entry name" value="PAS"/>
    <property type="match status" value="1"/>
</dbReference>
<keyword evidence="22" id="KW-1185">Reference proteome</keyword>
<dbReference type="InterPro" id="IPR000014">
    <property type="entry name" value="PAS"/>
</dbReference>
<keyword evidence="11 16" id="KW-1133">Transmembrane helix</keyword>
<keyword evidence="4" id="KW-1003">Cell membrane</keyword>
<keyword evidence="9" id="KW-0418">Kinase</keyword>
<evidence type="ECO:0000256" key="15">
    <source>
        <dbReference type="SAM" id="Coils"/>
    </source>
</evidence>
<dbReference type="GO" id="GO:0005886">
    <property type="term" value="C:plasma membrane"/>
    <property type="evidence" value="ECO:0007669"/>
    <property type="project" value="UniProtKB-SubCell"/>
</dbReference>
<evidence type="ECO:0000259" key="17">
    <source>
        <dbReference type="PROSITE" id="PS50109"/>
    </source>
</evidence>
<dbReference type="SMART" id="SM01079">
    <property type="entry name" value="CHASE"/>
    <property type="match status" value="1"/>
</dbReference>
<dbReference type="PROSITE" id="PS50839">
    <property type="entry name" value="CHASE"/>
    <property type="match status" value="1"/>
</dbReference>
<dbReference type="CDD" id="cd16922">
    <property type="entry name" value="HATPase_EvgS-ArcB-TorS-like"/>
    <property type="match status" value="1"/>
</dbReference>
<evidence type="ECO:0000256" key="16">
    <source>
        <dbReference type="SAM" id="Phobius"/>
    </source>
</evidence>
<dbReference type="EMBL" id="JACIIX010000008">
    <property type="protein sequence ID" value="MBB6210869.1"/>
    <property type="molecule type" value="Genomic_DNA"/>
</dbReference>
<dbReference type="Pfam" id="PF00989">
    <property type="entry name" value="PAS"/>
    <property type="match status" value="1"/>
</dbReference>
<comment type="caution">
    <text evidence="21">The sequence shown here is derived from an EMBL/GenBank/DDBJ whole genome shotgun (WGS) entry which is preliminary data.</text>
</comment>
<evidence type="ECO:0000256" key="2">
    <source>
        <dbReference type="ARBA" id="ARBA00004429"/>
    </source>
</evidence>
<dbReference type="RefSeq" id="WP_184263693.1">
    <property type="nucleotide sequence ID" value="NZ_JACIIX010000008.1"/>
</dbReference>
<evidence type="ECO:0000259" key="18">
    <source>
        <dbReference type="PROSITE" id="PS50110"/>
    </source>
</evidence>
<evidence type="ECO:0000259" key="20">
    <source>
        <dbReference type="PROSITE" id="PS50839"/>
    </source>
</evidence>
<evidence type="ECO:0000256" key="10">
    <source>
        <dbReference type="ARBA" id="ARBA00022840"/>
    </source>
</evidence>
<evidence type="ECO:0000256" key="4">
    <source>
        <dbReference type="ARBA" id="ARBA00022475"/>
    </source>
</evidence>
<dbReference type="SMART" id="SM00091">
    <property type="entry name" value="PAS"/>
    <property type="match status" value="3"/>
</dbReference>
<comment type="subcellular location">
    <subcellularLocation>
        <location evidence="2">Cell inner membrane</location>
        <topology evidence="2">Multi-pass membrane protein</topology>
    </subcellularLocation>
</comment>
<dbReference type="InterPro" id="IPR013767">
    <property type="entry name" value="PAS_fold"/>
</dbReference>
<dbReference type="SUPFAM" id="SSF55874">
    <property type="entry name" value="ATPase domain of HSP90 chaperone/DNA topoisomerase II/histidine kinase"/>
    <property type="match status" value="1"/>
</dbReference>
<dbReference type="Pfam" id="PF00072">
    <property type="entry name" value="Response_reg"/>
    <property type="match status" value="1"/>
</dbReference>
<feature type="domain" description="CHASE" evidence="20">
    <location>
        <begin position="97"/>
        <end position="182"/>
    </location>
</feature>
<sequence length="1222" mass="134705">MKRVLAGLVFVLGMGTTVLLAEVVTGNAEQAIHQVLDAQSRAVSAAFRLMVEERMQALGRLADRWAARGGVPEAEWRRDVRGYLKDYDALDAIEWVDASYVVRWAEPEEARRPMIGQNLGTEQRRRQALMAAIETRRPQMTAPIQLMGGGTGFLIYAPVFRNDVFEGVVVAVNRSGALVEHLAAAIQSNDGVALTVRHEDAVILSPRIRTAPRGDVVTTEFAAGGGRWSVEARPGVEMVRAYAGHSEQLVLVIGTGLTLLTALLLWLHGKSRDRLLDVQVREARLGLILDTAPDAILTFNEQGVIETSNAAAGKIFGLSASDVPGLHLNRLIIRRDADGREVAEDRIWEIAAGTQTSGALFGVRGWVEEFPVEISIAEGTAGDRRLFTAIVRDISVRVTTEAARRRAEDILKAALDTIPEGFVVYDDHDRLVICNEAYRTIYAASAPAIRPDSSFEEILRYGLSRGQYPQAGYTPEERQRWLMQRLRLHRNPSGALMQQTNDGRWLRIEERLTDQGYVVGLRTDVTDLMRAEETIRASETRLRSLMESSPVGAVLLTEQDVVLYANRRIADLFRMPDNAFSADFPETLYADPVARKALLADFERLGAVWDRPMRMCRRDGEEFWALISVSRAPEQLNAHRIVWVYDIDESKRLAMELEASRDLLQQQAKELADLVELNAKERSRAEAATRLKSEFLANVSHEIRTPMTGVLGLTDLLLASPLNDEQSVYATRLKRSGQTLLTLLNDILDFSKIEAGQLSLEQVDFSPVEVIEDVLTFLRPKAEEKRLSLRSDLPAPVDGRPAVVVVGDPTRLRQVLFNLIGNAIKFTEEGSVSVRLHAEQGLEPGMIDLMLEVQDTGIGIPPDRQQQVFEPFRQADSSTTRRFGGTGLGLAICRRLAELMGGEIRVFSRVGKGTTFTITMCLPEGSPEKAVSASTAASPMPSPVSGRSYRLLLAEDEETNRMLITIGLERLGHSVRAVPNGREAIAAIEEEDFDLLLLDMHMPLLDGPGVTSYVRMLPPPRCSMPVLALTADVLADQRRQYEEIGLDGYLTKPVDWQRMQETILYWCQGPSVRDGAGQSDDLPEGEALPAGAVAADVEPARRKAPPGWLREIMGLVGPERLLPLMRSAQSKLETGGEQVSCAFLRESLTQGREAAHSLKGVARQFGATQTGAVAEELELSPYLGPEDPALIDALSRLELAAQADARTLAELIRDVETGVPPA</sequence>
<dbReference type="CDD" id="cd17546">
    <property type="entry name" value="REC_hyHK_CKI1_RcsC-like"/>
    <property type="match status" value="1"/>
</dbReference>
<dbReference type="Pfam" id="PF12860">
    <property type="entry name" value="PAS_7"/>
    <property type="match status" value="1"/>
</dbReference>
<reference evidence="21 22" key="1">
    <citation type="submission" date="2020-08" db="EMBL/GenBank/DDBJ databases">
        <title>Genomic Encyclopedia of Type Strains, Phase IV (KMG-IV): sequencing the most valuable type-strain genomes for metagenomic binning, comparative biology and taxonomic classification.</title>
        <authorList>
            <person name="Goeker M."/>
        </authorList>
    </citation>
    <scope>NUCLEOTIDE SEQUENCE [LARGE SCALE GENOMIC DNA]</scope>
    <source>
        <strain evidence="21 22">DSM 11590</strain>
    </source>
</reference>
<evidence type="ECO:0000313" key="22">
    <source>
        <dbReference type="Proteomes" id="UP000544872"/>
    </source>
</evidence>
<comment type="catalytic activity">
    <reaction evidence="1">
        <text>ATP + protein L-histidine = ADP + protein N-phospho-L-histidine.</text>
        <dbReference type="EC" id="2.7.13.3"/>
    </reaction>
</comment>
<dbReference type="PROSITE" id="PS50112">
    <property type="entry name" value="PAS"/>
    <property type="match status" value="1"/>
</dbReference>
<keyword evidence="15" id="KW-0175">Coiled coil</keyword>
<dbReference type="Proteomes" id="UP000544872">
    <property type="component" value="Unassembled WGS sequence"/>
</dbReference>
<keyword evidence="12" id="KW-0902">Two-component regulatory system</keyword>
<dbReference type="Gene3D" id="3.30.450.350">
    <property type="entry name" value="CHASE domain"/>
    <property type="match status" value="1"/>
</dbReference>
<dbReference type="PRINTS" id="PR00344">
    <property type="entry name" value="BCTRLSENSOR"/>
</dbReference>
<evidence type="ECO:0000256" key="3">
    <source>
        <dbReference type="ARBA" id="ARBA00012438"/>
    </source>
</evidence>
<evidence type="ECO:0000256" key="9">
    <source>
        <dbReference type="ARBA" id="ARBA00022777"/>
    </source>
</evidence>
<dbReference type="InterPro" id="IPR004358">
    <property type="entry name" value="Sig_transdc_His_kin-like_C"/>
</dbReference>
<evidence type="ECO:0000256" key="8">
    <source>
        <dbReference type="ARBA" id="ARBA00022692"/>
    </source>
</evidence>
<evidence type="ECO:0000259" key="19">
    <source>
        <dbReference type="PROSITE" id="PS50112"/>
    </source>
</evidence>
<name>A0A7W9ZIH1_NOVIT</name>
<dbReference type="EC" id="2.7.13.3" evidence="3"/>
<dbReference type="Gene3D" id="3.40.50.2300">
    <property type="match status" value="1"/>
</dbReference>
<dbReference type="Gene3D" id="1.20.120.160">
    <property type="entry name" value="HPT domain"/>
    <property type="match status" value="1"/>
</dbReference>
<keyword evidence="13 16" id="KW-0472">Membrane</keyword>
<evidence type="ECO:0000256" key="5">
    <source>
        <dbReference type="ARBA" id="ARBA00022519"/>
    </source>
</evidence>
<dbReference type="InterPro" id="IPR008207">
    <property type="entry name" value="Sig_transdc_His_kin_Hpt_dom"/>
</dbReference>
<dbReference type="SMART" id="SM00388">
    <property type="entry name" value="HisKA"/>
    <property type="match status" value="1"/>
</dbReference>
<keyword evidence="7" id="KW-0808">Transferase</keyword>
<dbReference type="Gene3D" id="3.30.565.10">
    <property type="entry name" value="Histidine kinase-like ATPase, C-terminal domain"/>
    <property type="match status" value="1"/>
</dbReference>
<keyword evidence="10" id="KW-0547">Nucleotide-binding</keyword>
<feature type="modified residue" description="4-aspartylphosphate" evidence="14">
    <location>
        <position position="999"/>
    </location>
</feature>
<dbReference type="InterPro" id="IPR036890">
    <property type="entry name" value="HATPase_C_sf"/>
</dbReference>
<dbReference type="PANTHER" id="PTHR43047">
    <property type="entry name" value="TWO-COMPONENT HISTIDINE PROTEIN KINASE"/>
    <property type="match status" value="1"/>
</dbReference>
<dbReference type="Gene3D" id="1.10.287.130">
    <property type="match status" value="1"/>
</dbReference>
<gene>
    <name evidence="21" type="ORF">FHS48_002299</name>
</gene>
<dbReference type="PROSITE" id="PS50109">
    <property type="entry name" value="HIS_KIN"/>
    <property type="match status" value="1"/>
</dbReference>
<keyword evidence="6 14" id="KW-0597">Phosphoprotein</keyword>
<dbReference type="GO" id="GO:0006355">
    <property type="term" value="P:regulation of DNA-templated transcription"/>
    <property type="evidence" value="ECO:0007669"/>
    <property type="project" value="InterPro"/>
</dbReference>
<dbReference type="Pfam" id="PF02518">
    <property type="entry name" value="HATPase_c"/>
    <property type="match status" value="1"/>
</dbReference>
<dbReference type="Gene3D" id="3.30.450.20">
    <property type="entry name" value="PAS domain"/>
    <property type="match status" value="3"/>
</dbReference>
<dbReference type="InterPro" id="IPR035965">
    <property type="entry name" value="PAS-like_dom_sf"/>
</dbReference>
<dbReference type="SUPFAM" id="SSF47384">
    <property type="entry name" value="Homodimeric domain of signal transducing histidine kinase"/>
    <property type="match status" value="1"/>
</dbReference>